<comment type="caution">
    <text evidence="1">The sequence shown here is derived from an EMBL/GenBank/DDBJ whole genome shotgun (WGS) entry which is preliminary data.</text>
</comment>
<keyword evidence="2" id="KW-1185">Reference proteome</keyword>
<reference evidence="1" key="1">
    <citation type="submission" date="2021-06" db="EMBL/GenBank/DDBJ databases">
        <authorList>
            <person name="Kallberg Y."/>
            <person name="Tangrot J."/>
            <person name="Rosling A."/>
        </authorList>
    </citation>
    <scope>NUCLEOTIDE SEQUENCE</scope>
    <source>
        <strain evidence="1">IL203A</strain>
    </source>
</reference>
<sequence>MNDFLNIFCLTTFLFVCYLINDLSKIESAQEVFNKYLTEVGFIYKIYYDEESVNKTKAAVNKMSVAVNELNNNNNFQNHQSDVENRLL</sequence>
<organism evidence="1 2">
    <name type="scientific">Dentiscutata heterogama</name>
    <dbReference type="NCBI Taxonomy" id="1316150"/>
    <lineage>
        <taxon>Eukaryota</taxon>
        <taxon>Fungi</taxon>
        <taxon>Fungi incertae sedis</taxon>
        <taxon>Mucoromycota</taxon>
        <taxon>Glomeromycotina</taxon>
        <taxon>Glomeromycetes</taxon>
        <taxon>Diversisporales</taxon>
        <taxon>Gigasporaceae</taxon>
        <taxon>Dentiscutata</taxon>
    </lineage>
</organism>
<name>A0ACA9PAY8_9GLOM</name>
<protein>
    <submittedName>
        <fullName evidence="1">9698_t:CDS:1</fullName>
    </submittedName>
</protein>
<dbReference type="Proteomes" id="UP000789702">
    <property type="component" value="Unassembled WGS sequence"/>
</dbReference>
<evidence type="ECO:0000313" key="2">
    <source>
        <dbReference type="Proteomes" id="UP000789702"/>
    </source>
</evidence>
<feature type="non-terminal residue" evidence="1">
    <location>
        <position position="88"/>
    </location>
</feature>
<evidence type="ECO:0000313" key="1">
    <source>
        <dbReference type="EMBL" id="CAG8701434.1"/>
    </source>
</evidence>
<dbReference type="EMBL" id="CAJVPU010026833">
    <property type="protein sequence ID" value="CAG8701434.1"/>
    <property type="molecule type" value="Genomic_DNA"/>
</dbReference>
<accession>A0ACA9PAY8</accession>
<feature type="non-terminal residue" evidence="1">
    <location>
        <position position="1"/>
    </location>
</feature>
<proteinExistence type="predicted"/>
<gene>
    <name evidence="1" type="ORF">DHETER_LOCUS11775</name>
</gene>